<feature type="region of interest" description="Disordered" evidence="1">
    <location>
        <begin position="929"/>
        <end position="960"/>
    </location>
</feature>
<feature type="compositionally biased region" description="Polar residues" evidence="1">
    <location>
        <begin position="1"/>
        <end position="11"/>
    </location>
</feature>
<gene>
    <name evidence="2" type="ORF">LHYA1_G003252</name>
</gene>
<dbReference type="Gene3D" id="2.60.120.620">
    <property type="entry name" value="q2cbj1_9rhob like domain"/>
    <property type="match status" value="1"/>
</dbReference>
<evidence type="ECO:0000313" key="3">
    <source>
        <dbReference type="Proteomes" id="UP000431533"/>
    </source>
</evidence>
<name>A0A8H8R4L6_9HELO</name>
<dbReference type="OrthoDB" id="27483at2759"/>
<feature type="region of interest" description="Disordered" evidence="1">
    <location>
        <begin position="1"/>
        <end position="21"/>
    </location>
</feature>
<dbReference type="GeneID" id="41983450"/>
<protein>
    <recommendedName>
        <fullName evidence="4">Prolyl 4-hydroxylase alpha subunit Fe(2+) 2OG dioxygenase domain-containing protein</fullName>
    </recommendedName>
</protein>
<dbReference type="EMBL" id="QGMH01000034">
    <property type="protein sequence ID" value="TVY28253.1"/>
    <property type="molecule type" value="Genomic_DNA"/>
</dbReference>
<organism evidence="2 3">
    <name type="scientific">Lachnellula hyalina</name>
    <dbReference type="NCBI Taxonomy" id="1316788"/>
    <lineage>
        <taxon>Eukaryota</taxon>
        <taxon>Fungi</taxon>
        <taxon>Dikarya</taxon>
        <taxon>Ascomycota</taxon>
        <taxon>Pezizomycotina</taxon>
        <taxon>Leotiomycetes</taxon>
        <taxon>Helotiales</taxon>
        <taxon>Lachnaceae</taxon>
        <taxon>Lachnellula</taxon>
    </lineage>
</organism>
<evidence type="ECO:0000256" key="1">
    <source>
        <dbReference type="SAM" id="MobiDB-lite"/>
    </source>
</evidence>
<sequence>MASIPSQQPATKESDHLVDLGPQELKEGLEEYLTSIEGDGSFALFEPLQDPPNPGIHLKEGGLVGLPLSNRDAEAIIAASHQAPFGKGEETLVDTSVRKTWEVSPGYFELKNPAWQPFIKTVVAKVSAGLGGGCYRQWRIRGALQDAIAPRMFATLVIALPSKHEGGEVRVTHAGKTRVFETAKFSDFGSSFLAWFSDVTHEVKPAVSGRRIVLTYNLVHQTLGPKELGANTNVAMSKLRLLLVAWIKGLEEDDTFPSTQAFLFEHQYTDASLCYDGLKGHDRDKSPRIYVKLATNSVTGGCDGSDVDDGWGYGGGGGGGDGEIHEITDEIERETSLKRAVELDGTEIATDLPFDEETFIQTDALADVDPDDEDYSGFTGNEGVSTTHFYHRTVVILIPRSYRIEFFLGPYRTTDEYPYSFHLKQARKQKVLEWIDRLSAKNIHDTSDQSKREDLEQICRMVIRHTKAWISKPAPIAGWRADLPPFPDNVLMRVVTLSLELDEKSLFVGAYRAWTQKSSSTPSSTRPGNTSPEAFQSVGTAFLRYGMESFLPTLSVQCSEIVKLADRFQLMNAVELGFETEAQNSGRVYTVYKDWINSETDKALASPNVLIETTEDGALLTHLAEKVPLQDIFNKILPVVKRNVHHTLMATAFLIRIFDAGITGKIKEKATQTIFIDVISDLTDHFSLRWLGDLEISKKRVTAYSWAAPLITQTIVPDDYNSVNISTLICNCVTLELDTELNQILTKMAKEAETAPIELYETIYMPTLKLLSTSSPKENFTGHGSSFKQFSQSMLSTYIIRYVQMEPAKPASWARQRTSCGCNDCLSLNRFLIDETQQIGRSPVGKARRAHLHSQLNGRAGFTHETERRGNPQTLVVTKNIGAYEASHKAWTERCNVARKHLKDLEETSLKNLLAEKYVPIMALSPSKLTPTSRQQQQQPLSSIVNSSESSSRGALPPITKRKVPTKVVVIEDLD</sequence>
<dbReference type="AlphaFoldDB" id="A0A8H8R4L6"/>
<dbReference type="PANTHER" id="PTHR33099">
    <property type="entry name" value="FE2OG DIOXYGENASE DOMAIN-CONTAINING PROTEIN"/>
    <property type="match status" value="1"/>
</dbReference>
<proteinExistence type="predicted"/>
<feature type="compositionally biased region" description="Low complexity" evidence="1">
    <location>
        <begin position="942"/>
        <end position="952"/>
    </location>
</feature>
<dbReference type="PANTHER" id="PTHR33099:SF7">
    <property type="entry name" value="MYND-TYPE DOMAIN-CONTAINING PROTEIN"/>
    <property type="match status" value="1"/>
</dbReference>
<evidence type="ECO:0008006" key="4">
    <source>
        <dbReference type="Google" id="ProtNLM"/>
    </source>
</evidence>
<reference evidence="2 3" key="1">
    <citation type="submission" date="2018-05" db="EMBL/GenBank/DDBJ databases">
        <title>Genome sequencing and assembly of the regulated plant pathogen Lachnellula willkommii and related sister species for the development of diagnostic species identification markers.</title>
        <authorList>
            <person name="Giroux E."/>
            <person name="Bilodeau G."/>
        </authorList>
    </citation>
    <scope>NUCLEOTIDE SEQUENCE [LARGE SCALE GENOMIC DNA]</scope>
    <source>
        <strain evidence="2 3">CBS 185.66</strain>
    </source>
</reference>
<feature type="compositionally biased region" description="Basic and acidic residues" evidence="1">
    <location>
        <begin position="12"/>
        <end position="21"/>
    </location>
</feature>
<evidence type="ECO:0000313" key="2">
    <source>
        <dbReference type="EMBL" id="TVY28253.1"/>
    </source>
</evidence>
<feature type="compositionally biased region" description="Polar residues" evidence="1">
    <location>
        <begin position="929"/>
        <end position="941"/>
    </location>
</feature>
<keyword evidence="3" id="KW-1185">Reference proteome</keyword>
<comment type="caution">
    <text evidence="2">The sequence shown here is derived from an EMBL/GenBank/DDBJ whole genome shotgun (WGS) entry which is preliminary data.</text>
</comment>
<accession>A0A8H8R4L6</accession>
<dbReference type="Proteomes" id="UP000431533">
    <property type="component" value="Unassembled WGS sequence"/>
</dbReference>
<dbReference type="RefSeq" id="XP_031007041.1">
    <property type="nucleotide sequence ID" value="XM_031148226.1"/>
</dbReference>